<evidence type="ECO:0000313" key="2">
    <source>
        <dbReference type="EMBL" id="MBO7747326.1"/>
    </source>
</evidence>
<reference evidence="2 3" key="1">
    <citation type="submission" date="2021-03" db="EMBL/GenBank/DDBJ databases">
        <title>Paenibacillus artemisicola MWE-103 whole genome sequence.</title>
        <authorList>
            <person name="Ham Y.J."/>
        </authorList>
    </citation>
    <scope>NUCLEOTIDE SEQUENCE [LARGE SCALE GENOMIC DNA]</scope>
    <source>
        <strain evidence="2 3">MWE-103</strain>
    </source>
</reference>
<comment type="caution">
    <text evidence="2">The sequence shown here is derived from an EMBL/GenBank/DDBJ whole genome shotgun (WGS) entry which is preliminary data.</text>
</comment>
<keyword evidence="3" id="KW-1185">Reference proteome</keyword>
<feature type="compositionally biased region" description="Gly residues" evidence="1">
    <location>
        <begin position="42"/>
        <end position="52"/>
    </location>
</feature>
<proteinExistence type="predicted"/>
<organism evidence="2 3">
    <name type="scientific">Paenibacillus artemisiicola</name>
    <dbReference type="NCBI Taxonomy" id="1172618"/>
    <lineage>
        <taxon>Bacteria</taxon>
        <taxon>Bacillati</taxon>
        <taxon>Bacillota</taxon>
        <taxon>Bacilli</taxon>
        <taxon>Bacillales</taxon>
        <taxon>Paenibacillaceae</taxon>
        <taxon>Paenibacillus</taxon>
    </lineage>
</organism>
<sequence>MNPQLLILPLPSAPRITLTAGGGWPLLSKPVSVYGNAPSGQASGGEAGGRLVVGGDPAQNDGAGAGQSATGANTASGTSGKAPASGSGAASGEAVARRKAADPEAGAALEAPFAASAAVGCKRASR</sequence>
<dbReference type="Proteomes" id="UP000670947">
    <property type="component" value="Unassembled WGS sequence"/>
</dbReference>
<feature type="region of interest" description="Disordered" evidence="1">
    <location>
        <begin position="33"/>
        <end position="107"/>
    </location>
</feature>
<protein>
    <submittedName>
        <fullName evidence="2">Uncharacterized protein</fullName>
    </submittedName>
</protein>
<dbReference type="RefSeq" id="WP_208850027.1">
    <property type="nucleotide sequence ID" value="NZ_JAGGDJ010000031.1"/>
</dbReference>
<name>A0ABS3WGT0_9BACL</name>
<gene>
    <name evidence="2" type="ORF">I8J29_24375</name>
</gene>
<evidence type="ECO:0000256" key="1">
    <source>
        <dbReference type="SAM" id="MobiDB-lite"/>
    </source>
</evidence>
<accession>A0ABS3WGT0</accession>
<dbReference type="EMBL" id="JAGGDJ010000031">
    <property type="protein sequence ID" value="MBO7747326.1"/>
    <property type="molecule type" value="Genomic_DNA"/>
</dbReference>
<evidence type="ECO:0000313" key="3">
    <source>
        <dbReference type="Proteomes" id="UP000670947"/>
    </source>
</evidence>
<feature type="compositionally biased region" description="Low complexity" evidence="1">
    <location>
        <begin position="75"/>
        <end position="94"/>
    </location>
</feature>